<protein>
    <submittedName>
        <fullName evidence="1">Uncharacterized protein</fullName>
    </submittedName>
</protein>
<dbReference type="Proteomes" id="UP001151532">
    <property type="component" value="Chromosome 10"/>
</dbReference>
<proteinExistence type="predicted"/>
<comment type="caution">
    <text evidence="1">The sequence shown here is derived from an EMBL/GenBank/DDBJ whole genome shotgun (WGS) entry which is preliminary data.</text>
</comment>
<reference evidence="1" key="1">
    <citation type="submission" date="2022-11" db="EMBL/GenBank/DDBJ databases">
        <authorList>
            <person name="Hyden B.L."/>
            <person name="Feng K."/>
            <person name="Yates T."/>
            <person name="Jawdy S."/>
            <person name="Smart L.B."/>
            <person name="Muchero W."/>
        </authorList>
    </citation>
    <scope>NUCLEOTIDE SEQUENCE</scope>
    <source>
        <tissue evidence="1">Shoot tip</tissue>
    </source>
</reference>
<keyword evidence="2" id="KW-1185">Reference proteome</keyword>
<dbReference type="AlphaFoldDB" id="A0A9Q0TVF2"/>
<sequence>MLLNPIYLNLFFAHCSPIFTHSDGRTSVWKALSPQVLEASFKVSPDVEQLFRAKRMDPEIFFPPPKARMHSFILHLSVMAIRVCRVLYESYPSLH</sequence>
<evidence type="ECO:0000313" key="1">
    <source>
        <dbReference type="EMBL" id="KAJ6718509.1"/>
    </source>
</evidence>
<dbReference type="InterPro" id="IPR014710">
    <property type="entry name" value="RmlC-like_jellyroll"/>
</dbReference>
<reference evidence="1" key="2">
    <citation type="journal article" date="2023" name="Int. J. Mol. Sci.">
        <title>De Novo Assembly and Annotation of 11 Diverse Shrub Willow (Salix) Genomes Reveals Novel Gene Organization in Sex-Linked Regions.</title>
        <authorList>
            <person name="Hyden B."/>
            <person name="Feng K."/>
            <person name="Yates T.B."/>
            <person name="Jawdy S."/>
            <person name="Cereghino C."/>
            <person name="Smart L.B."/>
            <person name="Muchero W."/>
        </authorList>
    </citation>
    <scope>NUCLEOTIDE SEQUENCE</scope>
    <source>
        <tissue evidence="1">Shoot tip</tissue>
    </source>
</reference>
<evidence type="ECO:0000313" key="2">
    <source>
        <dbReference type="Proteomes" id="UP001151532"/>
    </source>
</evidence>
<dbReference type="EMBL" id="JAPFFK010000014">
    <property type="protein sequence ID" value="KAJ6718509.1"/>
    <property type="molecule type" value="Genomic_DNA"/>
</dbReference>
<dbReference type="InterPro" id="IPR011051">
    <property type="entry name" value="RmlC_Cupin_sf"/>
</dbReference>
<dbReference type="Gene3D" id="2.60.120.10">
    <property type="entry name" value="Jelly Rolls"/>
    <property type="match status" value="1"/>
</dbReference>
<dbReference type="OrthoDB" id="336321at2759"/>
<dbReference type="SUPFAM" id="SSF51182">
    <property type="entry name" value="RmlC-like cupins"/>
    <property type="match status" value="1"/>
</dbReference>
<gene>
    <name evidence="1" type="ORF">OIU79_006404</name>
</gene>
<organism evidence="1 2">
    <name type="scientific">Salix purpurea</name>
    <name type="common">Purple osier willow</name>
    <dbReference type="NCBI Taxonomy" id="77065"/>
    <lineage>
        <taxon>Eukaryota</taxon>
        <taxon>Viridiplantae</taxon>
        <taxon>Streptophyta</taxon>
        <taxon>Embryophyta</taxon>
        <taxon>Tracheophyta</taxon>
        <taxon>Spermatophyta</taxon>
        <taxon>Magnoliopsida</taxon>
        <taxon>eudicotyledons</taxon>
        <taxon>Gunneridae</taxon>
        <taxon>Pentapetalae</taxon>
        <taxon>rosids</taxon>
        <taxon>fabids</taxon>
        <taxon>Malpighiales</taxon>
        <taxon>Salicaceae</taxon>
        <taxon>Saliceae</taxon>
        <taxon>Salix</taxon>
    </lineage>
</organism>
<accession>A0A9Q0TVF2</accession>
<name>A0A9Q0TVF2_SALPP</name>